<dbReference type="Proteomes" id="UP000277582">
    <property type="component" value="Unassembled WGS sequence"/>
</dbReference>
<proteinExistence type="predicted"/>
<sequence>MYRAVLRALEPYLFRGPGEFDPSTRGVYSSAYSLLAPSPSTVAGAIATTFRYVDTSSMEWDAAYLVALRGAKLRGPYLKRGPIYYVENRINGIFLRLDDVQDYSIIRRKQLYGEVSEEKELEKEEGKFVKRGFVPEKLPVVGIGLRMRTDMRKIADEEGGLIYTVSFIDYLSGRDVDIDTTIEFDIISEEMKVGRHIVRLGGEGRVSMLEILEVDDYIYRIPEDANLLYVLSPILYETGIGFMEKLKEDLKEAGEIKVYGKVELLGAGYSEIRRRRKPIYQALLPGSVISLEKSIEGGKIYEEGIGIGREMGFGSVIPIKVIGG</sequence>
<dbReference type="EMBL" id="RCOS01000043">
    <property type="protein sequence ID" value="RSN77151.1"/>
    <property type="molecule type" value="Genomic_DNA"/>
</dbReference>
<dbReference type="AlphaFoldDB" id="A0A429GTS3"/>
<name>A0A429GTS3_9CREN</name>
<dbReference type="RefSeq" id="WP_125670576.1">
    <property type="nucleotide sequence ID" value="NZ_RCOS01000043.1"/>
</dbReference>
<evidence type="ECO:0008006" key="3">
    <source>
        <dbReference type="Google" id="ProtNLM"/>
    </source>
</evidence>
<keyword evidence="2" id="KW-1185">Reference proteome</keyword>
<organism evidence="1 2">
    <name type="scientific">Candidatus Methanodesulfokora washburnensis</name>
    <dbReference type="NCBI Taxonomy" id="2478471"/>
    <lineage>
        <taxon>Archaea</taxon>
        <taxon>Thermoproteota</taxon>
        <taxon>Candidatus Korarchaeia</taxon>
        <taxon>Candidatus Korarchaeia incertae sedis</taxon>
        <taxon>Candidatus Methanodesulfokora</taxon>
    </lineage>
</organism>
<dbReference type="InterPro" id="IPR019117">
    <property type="entry name" value="CRISPR-assoc_protein_Cmr3"/>
</dbReference>
<evidence type="ECO:0000313" key="1">
    <source>
        <dbReference type="EMBL" id="RSN77151.1"/>
    </source>
</evidence>
<gene>
    <name evidence="1" type="ORF">D6D85_03005</name>
</gene>
<accession>A0A429GTS3</accession>
<evidence type="ECO:0000313" key="2">
    <source>
        <dbReference type="Proteomes" id="UP000277582"/>
    </source>
</evidence>
<protein>
    <recommendedName>
        <fullName evidence="3">Type III-B CRISPR module-associated protein Cmr3</fullName>
    </recommendedName>
</protein>
<reference evidence="1 2" key="1">
    <citation type="submission" date="2018-10" db="EMBL/GenBank/DDBJ databases">
        <title>Co-occurring genomic capacity for anaerobic methane metabolism and dissimilatory sulfite reduction discovered in the Korarchaeota.</title>
        <authorList>
            <person name="Mckay L.J."/>
            <person name="Dlakic M."/>
            <person name="Fields M.W."/>
            <person name="Delmont T.O."/>
            <person name="Eren A.M."/>
            <person name="Jay Z.J."/>
            <person name="Klingelsmith K.B."/>
            <person name="Rusch D.B."/>
            <person name="Inskeep W.P."/>
        </authorList>
    </citation>
    <scope>NUCLEOTIDE SEQUENCE [LARGE SCALE GENOMIC DNA]</scope>
    <source>
        <strain evidence="1 2">MDKW</strain>
    </source>
</reference>
<dbReference type="Pfam" id="PF09700">
    <property type="entry name" value="Cas_Cmr3"/>
    <property type="match status" value="1"/>
</dbReference>
<comment type="caution">
    <text evidence="1">The sequence shown here is derived from an EMBL/GenBank/DDBJ whole genome shotgun (WGS) entry which is preliminary data.</text>
</comment>